<evidence type="ECO:0008006" key="4">
    <source>
        <dbReference type="Google" id="ProtNLM"/>
    </source>
</evidence>
<dbReference type="GeneID" id="91091530"/>
<dbReference type="InterPro" id="IPR050282">
    <property type="entry name" value="Cycloisomerase_2"/>
</dbReference>
<evidence type="ECO:0000256" key="1">
    <source>
        <dbReference type="ARBA" id="ARBA00005564"/>
    </source>
</evidence>
<dbReference type="Gene3D" id="2.130.10.10">
    <property type="entry name" value="YVTN repeat-like/Quinoprotein amine dehydrogenase"/>
    <property type="match status" value="1"/>
</dbReference>
<organism evidence="2 3">
    <name type="scientific">Kwoniella dendrophila CBS 6074</name>
    <dbReference type="NCBI Taxonomy" id="1295534"/>
    <lineage>
        <taxon>Eukaryota</taxon>
        <taxon>Fungi</taxon>
        <taxon>Dikarya</taxon>
        <taxon>Basidiomycota</taxon>
        <taxon>Agaricomycotina</taxon>
        <taxon>Tremellomycetes</taxon>
        <taxon>Tremellales</taxon>
        <taxon>Cryptococcaceae</taxon>
        <taxon>Kwoniella</taxon>
    </lineage>
</organism>
<dbReference type="AlphaFoldDB" id="A0AAX4JKQ1"/>
<gene>
    <name evidence="2" type="ORF">L201_000858</name>
</gene>
<accession>A0AAX4JKQ1</accession>
<dbReference type="SUPFAM" id="SSF51004">
    <property type="entry name" value="C-terminal (heme d1) domain of cytochrome cd1-nitrite reductase"/>
    <property type="match status" value="1"/>
</dbReference>
<dbReference type="Proteomes" id="UP001355207">
    <property type="component" value="Chromosome 1"/>
</dbReference>
<reference evidence="2 3" key="1">
    <citation type="submission" date="2024-01" db="EMBL/GenBank/DDBJ databases">
        <title>Comparative genomics of Cryptococcus and Kwoniella reveals pathogenesis evolution and contrasting modes of karyotype evolution via chromosome fusion or intercentromeric recombination.</title>
        <authorList>
            <person name="Coelho M.A."/>
            <person name="David-Palma M."/>
            <person name="Shea T."/>
            <person name="Bowers K."/>
            <person name="McGinley-Smith S."/>
            <person name="Mohammad A.W."/>
            <person name="Gnirke A."/>
            <person name="Yurkov A.M."/>
            <person name="Nowrousian M."/>
            <person name="Sun S."/>
            <person name="Cuomo C.A."/>
            <person name="Heitman J."/>
        </authorList>
    </citation>
    <scope>NUCLEOTIDE SEQUENCE [LARGE SCALE GENOMIC DNA]</scope>
    <source>
        <strain evidence="2 3">CBS 6074</strain>
    </source>
</reference>
<dbReference type="InterPro" id="IPR011048">
    <property type="entry name" value="Haem_d1_sf"/>
</dbReference>
<dbReference type="PANTHER" id="PTHR30344">
    <property type="entry name" value="6-PHOSPHOGLUCONOLACTONASE-RELATED"/>
    <property type="match status" value="1"/>
</dbReference>
<dbReference type="GO" id="GO:0017057">
    <property type="term" value="F:6-phosphogluconolactonase activity"/>
    <property type="evidence" value="ECO:0007669"/>
    <property type="project" value="TreeGrafter"/>
</dbReference>
<comment type="similarity">
    <text evidence="1">Belongs to the cycloisomerase 2 family.</text>
</comment>
<dbReference type="EMBL" id="CP144098">
    <property type="protein sequence ID" value="WWC85987.1"/>
    <property type="molecule type" value="Genomic_DNA"/>
</dbReference>
<dbReference type="PANTHER" id="PTHR30344:SF1">
    <property type="entry name" value="6-PHOSPHOGLUCONOLACTONASE"/>
    <property type="match status" value="1"/>
</dbReference>
<name>A0AAX4JKQ1_9TREE</name>
<dbReference type="InterPro" id="IPR015943">
    <property type="entry name" value="WD40/YVTN_repeat-like_dom_sf"/>
</dbReference>
<evidence type="ECO:0000313" key="2">
    <source>
        <dbReference type="EMBL" id="WWC85987.1"/>
    </source>
</evidence>
<dbReference type="RefSeq" id="XP_066072750.1">
    <property type="nucleotide sequence ID" value="XM_066216653.1"/>
</dbReference>
<sequence length="371" mass="41449">MTEADKLILLGTHATSIHSVIFNAESRTLRKGVSIDKLPKQPSWLARHPLHPELIYSNGWVDNKLFVYRLLDTEGNLEKLDEVETGGEGPTHFAILPDGSEVAVAHYRSGSVSVIPLKEDGLFGTKSPSQERIYKGNYLPMKHWRQESAHMHQVVLYKDQILVPDLGSNKLYRYKWDSKAKKLNLIEEINDGLKDGDGPRHLVVHPTGSHLYVLNEVSSSLTIHTLPSSDSEKSRFVKRFSMLPSNDDGSRRRETGGAEIILLPSLKPDGRLLLVTSNRDSPVNDEDTLCLFSISQTNGEDVQRTKQGWLGGIGKHLRAVEQDKSGKYLLVAARDTGRIVILERTGEDDGLELKEVARLEGLESVVVPLWI</sequence>
<protein>
    <recommendedName>
        <fullName evidence="4">6-phosphogluconolactonase</fullName>
    </recommendedName>
</protein>
<evidence type="ECO:0000313" key="3">
    <source>
        <dbReference type="Proteomes" id="UP001355207"/>
    </source>
</evidence>
<dbReference type="InterPro" id="IPR019405">
    <property type="entry name" value="Lactonase_7-beta_prop"/>
</dbReference>
<proteinExistence type="inferred from homology"/>
<keyword evidence="3" id="KW-1185">Reference proteome</keyword>
<dbReference type="Pfam" id="PF10282">
    <property type="entry name" value="Lactonase"/>
    <property type="match status" value="1"/>
</dbReference>